<feature type="domain" description="TIL" evidence="2">
    <location>
        <begin position="78"/>
        <end position="133"/>
    </location>
</feature>
<dbReference type="OrthoDB" id="6236007at2759"/>
<reference evidence="3" key="1">
    <citation type="submission" date="2022-01" db="EMBL/GenBank/DDBJ databases">
        <authorList>
            <person name="King R."/>
        </authorList>
    </citation>
    <scope>NUCLEOTIDE SEQUENCE</scope>
</reference>
<reference evidence="3" key="2">
    <citation type="submission" date="2022-10" db="EMBL/GenBank/DDBJ databases">
        <authorList>
            <consortium name="ENA_rothamsted_submissions"/>
            <consortium name="culmorum"/>
            <person name="King R."/>
        </authorList>
    </citation>
    <scope>NUCLEOTIDE SEQUENCE</scope>
</reference>
<evidence type="ECO:0000313" key="3">
    <source>
        <dbReference type="EMBL" id="CAG9818445.1"/>
    </source>
</evidence>
<evidence type="ECO:0000259" key="2">
    <source>
        <dbReference type="Pfam" id="PF01826"/>
    </source>
</evidence>
<dbReference type="SUPFAM" id="SSF57567">
    <property type="entry name" value="Serine protease inhibitors"/>
    <property type="match status" value="1"/>
</dbReference>
<keyword evidence="1" id="KW-1133">Transmembrane helix</keyword>
<dbReference type="CDD" id="cd19941">
    <property type="entry name" value="TIL"/>
    <property type="match status" value="1"/>
</dbReference>
<feature type="transmembrane region" description="Helical" evidence="1">
    <location>
        <begin position="40"/>
        <end position="62"/>
    </location>
</feature>
<keyword evidence="1" id="KW-0472">Membrane</keyword>
<keyword evidence="4" id="KW-1185">Reference proteome</keyword>
<dbReference type="InterPro" id="IPR036084">
    <property type="entry name" value="Ser_inhib-like_sf"/>
</dbReference>
<dbReference type="Gene3D" id="2.10.25.10">
    <property type="entry name" value="Laminin"/>
    <property type="match status" value="1"/>
</dbReference>
<gene>
    <name evidence="3" type="ORF">PHAECO_LOCUS5837</name>
</gene>
<protein>
    <recommendedName>
        <fullName evidence="2">TIL domain-containing protein</fullName>
    </recommendedName>
</protein>
<evidence type="ECO:0000256" key="1">
    <source>
        <dbReference type="SAM" id="Phobius"/>
    </source>
</evidence>
<name>A0A9N9X4R0_PHACE</name>
<sequence>MLSIFNFLEKVYLSLNEKEAAAAVFLDLSKAFDCRKESSFLTQILIMKWALSVSLLFVLLVLAGSTRSQWNKTPPIVCDKPNEEYQCGSACQTRCIRLECNCPIQNVRCNDACYCKDGYARDENNECIPIADCSVPRNCSVPELGYGPAP</sequence>
<dbReference type="InterPro" id="IPR002919">
    <property type="entry name" value="TIL_dom"/>
</dbReference>
<accession>A0A9N9X4R0</accession>
<dbReference type="AlphaFoldDB" id="A0A9N9X4R0"/>
<dbReference type="EMBL" id="OU896723">
    <property type="protein sequence ID" value="CAG9818445.1"/>
    <property type="molecule type" value="Genomic_DNA"/>
</dbReference>
<dbReference type="Proteomes" id="UP001153737">
    <property type="component" value="Chromosome 17"/>
</dbReference>
<proteinExistence type="predicted"/>
<keyword evidence="1" id="KW-0812">Transmembrane</keyword>
<dbReference type="Pfam" id="PF01826">
    <property type="entry name" value="TIL"/>
    <property type="match status" value="1"/>
</dbReference>
<evidence type="ECO:0000313" key="4">
    <source>
        <dbReference type="Proteomes" id="UP001153737"/>
    </source>
</evidence>
<organism evidence="3 4">
    <name type="scientific">Phaedon cochleariae</name>
    <name type="common">Mustard beetle</name>
    <dbReference type="NCBI Taxonomy" id="80249"/>
    <lineage>
        <taxon>Eukaryota</taxon>
        <taxon>Metazoa</taxon>
        <taxon>Ecdysozoa</taxon>
        <taxon>Arthropoda</taxon>
        <taxon>Hexapoda</taxon>
        <taxon>Insecta</taxon>
        <taxon>Pterygota</taxon>
        <taxon>Neoptera</taxon>
        <taxon>Endopterygota</taxon>
        <taxon>Coleoptera</taxon>
        <taxon>Polyphaga</taxon>
        <taxon>Cucujiformia</taxon>
        <taxon>Chrysomeloidea</taxon>
        <taxon>Chrysomelidae</taxon>
        <taxon>Chrysomelinae</taxon>
        <taxon>Chrysomelini</taxon>
        <taxon>Phaedon</taxon>
    </lineage>
</organism>